<dbReference type="SUPFAM" id="SSF53686">
    <property type="entry name" value="Tryptophan synthase beta subunit-like PLP-dependent enzymes"/>
    <property type="match status" value="1"/>
</dbReference>
<dbReference type="KEGG" id="ttn:TTX_0141"/>
<dbReference type="RefSeq" id="WP_014126076.1">
    <property type="nucleotide sequence ID" value="NC_016070.1"/>
</dbReference>
<evidence type="ECO:0000313" key="2">
    <source>
        <dbReference type="Proteomes" id="UP000002654"/>
    </source>
</evidence>
<gene>
    <name evidence="1" type="primary">thrC1</name>
    <name evidence="1" type="ordered locus">TTX_0141</name>
</gene>
<organism evidence="1 2">
    <name type="scientific">Thermoproteus tenax (strain ATCC 35583 / DSM 2078 / JCM 9277 / NBRC 100435 / Kra 1)</name>
    <dbReference type="NCBI Taxonomy" id="768679"/>
    <lineage>
        <taxon>Archaea</taxon>
        <taxon>Thermoproteota</taxon>
        <taxon>Thermoprotei</taxon>
        <taxon>Thermoproteales</taxon>
        <taxon>Thermoproteaceae</taxon>
        <taxon>Thermoproteus</taxon>
    </lineage>
</organism>
<dbReference type="PATRIC" id="fig|768679.9.peg.146"/>
<dbReference type="AlphaFoldDB" id="G4RMI7"/>
<dbReference type="PaxDb" id="768679-TTX_0141"/>
<dbReference type="InterPro" id="IPR036052">
    <property type="entry name" value="TrpB-like_PALP_sf"/>
</dbReference>
<dbReference type="HOGENOM" id="CLU_028142_4_0_2"/>
<evidence type="ECO:0000313" key="1">
    <source>
        <dbReference type="EMBL" id="CCC80818.1"/>
    </source>
</evidence>
<protein>
    <submittedName>
        <fullName evidence="1">Threonine synthase fused to HTH transcriptional regulator</fullName>
        <ecNumber evidence="1">4.2.3.1</ecNumber>
    </submittedName>
</protein>
<dbReference type="eggNOG" id="arCOG01434">
    <property type="taxonomic scope" value="Archaea"/>
</dbReference>
<dbReference type="OrthoDB" id="6371at2157"/>
<dbReference type="Gene3D" id="3.40.50.1100">
    <property type="match status" value="3"/>
</dbReference>
<keyword evidence="1" id="KW-0456">Lyase</keyword>
<reference evidence="1 2" key="1">
    <citation type="journal article" date="2011" name="PLoS ONE">
        <title>The complete genome sequence of Thermoproteus tenax: a physiologically versatile member of the Crenarchaeota.</title>
        <authorList>
            <person name="Siebers B."/>
            <person name="Zaparty M."/>
            <person name="Raddatz G."/>
            <person name="Tjaden B."/>
            <person name="Albers S.V."/>
            <person name="Bell S.D."/>
            <person name="Blombach F."/>
            <person name="Kletzin A."/>
            <person name="Kyrpides N."/>
            <person name="Lanz C."/>
            <person name="Plagens A."/>
            <person name="Rampp M."/>
            <person name="Rosinus A."/>
            <person name="von Jan M."/>
            <person name="Makarova K.S."/>
            <person name="Klenk H.P."/>
            <person name="Schuster S.C."/>
            <person name="Hensel R."/>
        </authorList>
    </citation>
    <scope>NUCLEOTIDE SEQUENCE [LARGE SCALE GENOMIC DNA]</scope>
    <source>
        <strain evidence="2">ATCC 35583 / DSM 2078 / JCM 9277 / NBRC 100435 / Kra 1</strain>
    </source>
</reference>
<accession>G4RMI7</accession>
<dbReference type="STRING" id="768679.TTX_0141"/>
<proteinExistence type="predicted"/>
<dbReference type="GO" id="GO:0004795">
    <property type="term" value="F:threonine synthase activity"/>
    <property type="evidence" value="ECO:0007669"/>
    <property type="project" value="UniProtKB-EC"/>
</dbReference>
<keyword evidence="2" id="KW-1185">Reference proteome</keyword>
<dbReference type="Proteomes" id="UP000002654">
    <property type="component" value="Chromosome"/>
</dbReference>
<dbReference type="EC" id="4.2.3.1" evidence="1"/>
<sequence>MLQCLRCGYRGSGPKRCPRCGFPLIPEPQGRFRIVEGEPTIWRYGPTLGVSKGVTLGEGMTPLRKIGGVAIKDESRNPTGSIMDRGSAVLASVYQGARAAVAFSEDFTLSIATYFSARGITVEVYMDPTSANYADFILLASLPNVEIRFGVAPKVDVEYGEPYFLAGIKTLAYELFEGARKMEAVAVPLERGYIALAIYQAFRELEEEGYTAPRLLLAKYREASVSEIARWLIDKGAELIEVDSVDAVRAAVELAREGIYAKPLSAMAYVAAAQEKNAVAVITGTGLRRPYLPRRGELGGLQAQIIEVLRRRGEMTAYQIWDALGRRPTLRGVYKALSSLAARGIVAQSYQIEGKRRIKRFKLNSGK</sequence>
<dbReference type="EMBL" id="FN869859">
    <property type="protein sequence ID" value="CCC80818.1"/>
    <property type="molecule type" value="Genomic_DNA"/>
</dbReference>
<name>G4RMI7_THETK</name>
<dbReference type="GeneID" id="11263150"/>